<feature type="signal peptide" evidence="1">
    <location>
        <begin position="1"/>
        <end position="17"/>
    </location>
</feature>
<dbReference type="InterPro" id="IPR028082">
    <property type="entry name" value="Peripla_BP_I"/>
</dbReference>
<protein>
    <submittedName>
        <fullName evidence="2">ABC transporter substrate-binding protein</fullName>
    </submittedName>
</protein>
<name>A0A919S054_9CLOT</name>
<proteinExistence type="predicted"/>
<evidence type="ECO:0000313" key="3">
    <source>
        <dbReference type="Proteomes" id="UP000679179"/>
    </source>
</evidence>
<feature type="chain" id="PRO_5039416885" evidence="1">
    <location>
        <begin position="18"/>
        <end position="333"/>
    </location>
</feature>
<dbReference type="PROSITE" id="PS51257">
    <property type="entry name" value="PROKAR_LIPOPROTEIN"/>
    <property type="match status" value="1"/>
</dbReference>
<sequence length="333" mass="35430">MVSRKRLLALISTVVLSTILFMSCSESTKSTNKSNKIKIGVTQIAEHPALDASRKGFVDALASKGFNDGKNLEIDYQNAQGEIATAQTIAQNFVSQKKDMIFAIATPSAQAAFNSTKNIPILITAVTDPLKAGLVKDLSKTETNIAGTSDAAPIEKQLNLLKTLVPNAKNVGVLYNTSEANSEIQVAQVKEIGKKLGLEIVIAGVTNVNEIPQAFSSISGKIDAMYTITDNTIVSGMPILATKAIEKKIPIIGAEEGQINGGGLATEGIDYYKLGFQTGLMAVDVLNGKNIKDMPIETLKETQLVINEDTAKKLNIAIPDELKSKAKIVKGGN</sequence>
<evidence type="ECO:0000256" key="1">
    <source>
        <dbReference type="SAM" id="SignalP"/>
    </source>
</evidence>
<dbReference type="AlphaFoldDB" id="A0A919S054"/>
<evidence type="ECO:0000313" key="2">
    <source>
        <dbReference type="EMBL" id="GIM28999.1"/>
    </source>
</evidence>
<dbReference type="Proteomes" id="UP000679179">
    <property type="component" value="Unassembled WGS sequence"/>
</dbReference>
<dbReference type="SUPFAM" id="SSF53822">
    <property type="entry name" value="Periplasmic binding protein-like I"/>
    <property type="match status" value="1"/>
</dbReference>
<dbReference type="PANTHER" id="PTHR35271">
    <property type="entry name" value="ABC TRANSPORTER, SUBSTRATE-BINDING LIPOPROTEIN-RELATED"/>
    <property type="match status" value="1"/>
</dbReference>
<keyword evidence="1" id="KW-0732">Signal</keyword>
<accession>A0A919S054</accession>
<gene>
    <name evidence="2" type="ORF">CPJCM30710_16650</name>
</gene>
<organism evidence="2 3">
    <name type="scientific">Clostridium polyendosporum</name>
    <dbReference type="NCBI Taxonomy" id="69208"/>
    <lineage>
        <taxon>Bacteria</taxon>
        <taxon>Bacillati</taxon>
        <taxon>Bacillota</taxon>
        <taxon>Clostridia</taxon>
        <taxon>Eubacteriales</taxon>
        <taxon>Clostridiaceae</taxon>
        <taxon>Clostridium</taxon>
    </lineage>
</organism>
<dbReference type="InterPro" id="IPR007487">
    <property type="entry name" value="ABC_transpt-TYRBP-like"/>
</dbReference>
<comment type="caution">
    <text evidence="2">The sequence shown here is derived from an EMBL/GenBank/DDBJ whole genome shotgun (WGS) entry which is preliminary data.</text>
</comment>
<reference evidence="2" key="1">
    <citation type="submission" date="2021-03" db="EMBL/GenBank/DDBJ databases">
        <title>Taxonomic study of Clostridium polyendosporum from meadow-gley soil under rice.</title>
        <authorList>
            <person name="Kobayashi H."/>
            <person name="Tanizawa Y."/>
            <person name="Yagura M."/>
        </authorList>
    </citation>
    <scope>NUCLEOTIDE SEQUENCE</scope>
    <source>
        <strain evidence="2">JCM 30710</strain>
    </source>
</reference>
<dbReference type="Pfam" id="PF04392">
    <property type="entry name" value="ABC_sub_bind"/>
    <property type="match status" value="1"/>
</dbReference>
<keyword evidence="3" id="KW-1185">Reference proteome</keyword>
<dbReference type="Gene3D" id="3.40.50.2300">
    <property type="match status" value="2"/>
</dbReference>
<dbReference type="RefSeq" id="WP_212903716.1">
    <property type="nucleotide sequence ID" value="NZ_BOPZ01000012.1"/>
</dbReference>
<dbReference type="EMBL" id="BOPZ01000012">
    <property type="protein sequence ID" value="GIM28999.1"/>
    <property type="molecule type" value="Genomic_DNA"/>
</dbReference>
<dbReference type="PANTHER" id="PTHR35271:SF1">
    <property type="entry name" value="ABC TRANSPORTER, SUBSTRATE-BINDING LIPOPROTEIN"/>
    <property type="match status" value="1"/>
</dbReference>
<dbReference type="CDD" id="cd06325">
    <property type="entry name" value="PBP1_ABC_unchar_transporter"/>
    <property type="match status" value="1"/>
</dbReference>